<gene>
    <name evidence="1" type="ORF">HMPREF1979_03123</name>
</gene>
<dbReference type="Proteomes" id="UP000016536">
    <property type="component" value="Unassembled WGS sequence"/>
</dbReference>
<accession>U1QGV9</accession>
<name>U1QGV9_9ACTO</name>
<protein>
    <submittedName>
        <fullName evidence="1">Uncharacterized protein</fullName>
    </submittedName>
</protein>
<dbReference type="HOGENOM" id="CLU_1976802_0_0_11"/>
<comment type="caution">
    <text evidence="1">The sequence shown here is derived from an EMBL/GenBank/DDBJ whole genome shotgun (WGS) entry which is preliminary data.</text>
</comment>
<dbReference type="AlphaFoldDB" id="U1QGV9"/>
<organism evidence="1 2">
    <name type="scientific">Actinomyces johnsonii F0542</name>
    <dbReference type="NCBI Taxonomy" id="1321818"/>
    <lineage>
        <taxon>Bacteria</taxon>
        <taxon>Bacillati</taxon>
        <taxon>Actinomycetota</taxon>
        <taxon>Actinomycetes</taxon>
        <taxon>Actinomycetales</taxon>
        <taxon>Actinomycetaceae</taxon>
        <taxon>Actinomyces</taxon>
    </lineage>
</organism>
<proteinExistence type="predicted"/>
<dbReference type="EMBL" id="AWSE01000257">
    <property type="protein sequence ID" value="ERH21481.1"/>
    <property type="molecule type" value="Genomic_DNA"/>
</dbReference>
<reference evidence="1 2" key="1">
    <citation type="submission" date="2013-08" db="EMBL/GenBank/DDBJ databases">
        <authorList>
            <person name="Weinstock G."/>
            <person name="Sodergren E."/>
            <person name="Wylie T."/>
            <person name="Fulton L."/>
            <person name="Fulton R."/>
            <person name="Fronick C."/>
            <person name="O'Laughlin M."/>
            <person name="Godfrey J."/>
            <person name="Miner T."/>
            <person name="Herter B."/>
            <person name="Appelbaum E."/>
            <person name="Cordes M."/>
            <person name="Lek S."/>
            <person name="Wollam A."/>
            <person name="Pepin K.H."/>
            <person name="Palsikar V.B."/>
            <person name="Mitreva M."/>
            <person name="Wilson R.K."/>
        </authorList>
    </citation>
    <scope>NUCLEOTIDE SEQUENCE [LARGE SCALE GENOMIC DNA]</scope>
    <source>
        <strain evidence="1 2">F0542</strain>
    </source>
</reference>
<sequence length="126" mass="13526">MGMTHRPGGSASVPPQVEDWTGIHGSDEGVNIGEATLLIGVGAGPVDLREKAHDLGTVQALRWHLEHQTQSRVWCHGTMLGGLELAHAALVRAPIPLPAIMRHITVQASTTSLRGCVSRWSDGAWW</sequence>
<evidence type="ECO:0000313" key="1">
    <source>
        <dbReference type="EMBL" id="ERH21481.1"/>
    </source>
</evidence>
<keyword evidence="2" id="KW-1185">Reference proteome</keyword>
<evidence type="ECO:0000313" key="2">
    <source>
        <dbReference type="Proteomes" id="UP000016536"/>
    </source>
</evidence>